<name>A0ABW6GLL1_9ACTN</name>
<keyword evidence="4" id="KW-1185">Reference proteome</keyword>
<comment type="caution">
    <text evidence="3">The sequence shown here is derived from an EMBL/GenBank/DDBJ whole genome shotgun (WGS) entry which is preliminary data.</text>
</comment>
<keyword evidence="2" id="KW-0472">Membrane</keyword>
<organism evidence="3 4">
    <name type="scientific">Kitasatospora phosalacinea</name>
    <dbReference type="NCBI Taxonomy" id="2065"/>
    <lineage>
        <taxon>Bacteria</taxon>
        <taxon>Bacillati</taxon>
        <taxon>Actinomycetota</taxon>
        <taxon>Actinomycetes</taxon>
        <taxon>Kitasatosporales</taxon>
        <taxon>Streptomycetaceae</taxon>
        <taxon>Kitasatospora</taxon>
    </lineage>
</organism>
<proteinExistence type="predicted"/>
<gene>
    <name evidence="3" type="ORF">ACFW6T_16815</name>
</gene>
<protein>
    <submittedName>
        <fullName evidence="3">Uncharacterized protein</fullName>
    </submittedName>
</protein>
<feature type="transmembrane region" description="Helical" evidence="2">
    <location>
        <begin position="42"/>
        <end position="63"/>
    </location>
</feature>
<feature type="region of interest" description="Disordered" evidence="1">
    <location>
        <begin position="93"/>
        <end position="146"/>
    </location>
</feature>
<keyword evidence="2" id="KW-0812">Transmembrane</keyword>
<feature type="compositionally biased region" description="Low complexity" evidence="1">
    <location>
        <begin position="107"/>
        <end position="146"/>
    </location>
</feature>
<accession>A0ABW6GLL1</accession>
<keyword evidence="2" id="KW-1133">Transmembrane helix</keyword>
<dbReference type="Proteomes" id="UP001599542">
    <property type="component" value="Unassembled WGS sequence"/>
</dbReference>
<sequence>MNIDFSLDPVFSWYVILLMFSGLATICIGLVPISALSVGWRIVNVIAGLAFFGYGVYLCFFFEGTSYRIFFQALIVPIALVVNFFKAMSNRNRPTAPVPPQAQSPYPGQAPFAGQAPAPVQPQAPVQQPQAQQAPAPAQAEGGPTV</sequence>
<feature type="transmembrane region" description="Helical" evidence="2">
    <location>
        <begin position="12"/>
        <end position="35"/>
    </location>
</feature>
<feature type="transmembrane region" description="Helical" evidence="2">
    <location>
        <begin position="69"/>
        <end position="85"/>
    </location>
</feature>
<evidence type="ECO:0000313" key="4">
    <source>
        <dbReference type="Proteomes" id="UP001599542"/>
    </source>
</evidence>
<evidence type="ECO:0000256" key="1">
    <source>
        <dbReference type="SAM" id="MobiDB-lite"/>
    </source>
</evidence>
<dbReference type="RefSeq" id="WP_380321158.1">
    <property type="nucleotide sequence ID" value="NZ_JBHYPW010000013.1"/>
</dbReference>
<evidence type="ECO:0000256" key="2">
    <source>
        <dbReference type="SAM" id="Phobius"/>
    </source>
</evidence>
<dbReference type="EMBL" id="JBHYPX010000031">
    <property type="protein sequence ID" value="MFE1353642.1"/>
    <property type="molecule type" value="Genomic_DNA"/>
</dbReference>
<evidence type="ECO:0000313" key="3">
    <source>
        <dbReference type="EMBL" id="MFE1353642.1"/>
    </source>
</evidence>
<reference evidence="3 4" key="1">
    <citation type="submission" date="2024-09" db="EMBL/GenBank/DDBJ databases">
        <title>The Natural Products Discovery Center: Release of the First 8490 Sequenced Strains for Exploring Actinobacteria Biosynthetic Diversity.</title>
        <authorList>
            <person name="Kalkreuter E."/>
            <person name="Kautsar S.A."/>
            <person name="Yang D."/>
            <person name="Bader C.D."/>
            <person name="Teijaro C.N."/>
            <person name="Fluegel L."/>
            <person name="Davis C.M."/>
            <person name="Simpson J.R."/>
            <person name="Lauterbach L."/>
            <person name="Steele A.D."/>
            <person name="Gui C."/>
            <person name="Meng S."/>
            <person name="Li G."/>
            <person name="Viehrig K."/>
            <person name="Ye F."/>
            <person name="Su P."/>
            <person name="Kiefer A.F."/>
            <person name="Nichols A."/>
            <person name="Cepeda A.J."/>
            <person name="Yan W."/>
            <person name="Fan B."/>
            <person name="Jiang Y."/>
            <person name="Adhikari A."/>
            <person name="Zheng C.-J."/>
            <person name="Schuster L."/>
            <person name="Cowan T.M."/>
            <person name="Smanski M.J."/>
            <person name="Chevrette M.G."/>
            <person name="De Carvalho L.P.S."/>
            <person name="Shen B."/>
        </authorList>
    </citation>
    <scope>NUCLEOTIDE SEQUENCE [LARGE SCALE GENOMIC DNA]</scope>
    <source>
        <strain evidence="3 4">NPDC058753</strain>
    </source>
</reference>